<dbReference type="SMART" id="SM01022">
    <property type="entry name" value="ASCH"/>
    <property type="match status" value="1"/>
</dbReference>
<dbReference type="PANTHER" id="PTHR42250">
    <property type="entry name" value="ASCH DOMAIN-CONTAINING PROTEIN"/>
    <property type="match status" value="1"/>
</dbReference>
<protein>
    <recommendedName>
        <fullName evidence="1">ASCH domain-containing protein</fullName>
    </recommendedName>
</protein>
<keyword evidence="3" id="KW-1185">Reference proteome</keyword>
<name>Q8ZVS1_PYRAE</name>
<dbReference type="SUPFAM" id="SSF88697">
    <property type="entry name" value="PUA domain-like"/>
    <property type="match status" value="1"/>
</dbReference>
<accession>Q8ZVS1</accession>
<feature type="domain" description="ASCH" evidence="1">
    <location>
        <begin position="5"/>
        <end position="102"/>
    </location>
</feature>
<dbReference type="PANTHER" id="PTHR42250:SF1">
    <property type="entry name" value="ASCH DOMAIN-CONTAINING PROTEIN"/>
    <property type="match status" value="1"/>
</dbReference>
<dbReference type="Proteomes" id="UP000002439">
    <property type="component" value="Chromosome"/>
</dbReference>
<dbReference type="KEGG" id="pai:PAE2152"/>
<gene>
    <name evidence="2" type="ordered locus">PAE2152</name>
</gene>
<dbReference type="Pfam" id="PF04266">
    <property type="entry name" value="ASCH"/>
    <property type="match status" value="1"/>
</dbReference>
<dbReference type="EMBL" id="AE009441">
    <property type="protein sequence ID" value="AAL63985.1"/>
    <property type="molecule type" value="Genomic_DNA"/>
</dbReference>
<reference evidence="2 3" key="1">
    <citation type="journal article" date="2002" name="Proc. Natl. Acad. Sci. U.S.A.">
        <title>Genome sequence of the hyperthermophilic crenarchaeon Pyrobaculum aerophilum.</title>
        <authorList>
            <person name="Fitz-Gibbon S.T."/>
            <person name="Ladner H."/>
            <person name="Kim U.J."/>
            <person name="Stetter K.O."/>
            <person name="Simon M.I."/>
            <person name="Miller J.H."/>
        </authorList>
    </citation>
    <scope>NUCLEOTIDE SEQUENCE [LARGE SCALE GENOMIC DNA]</scope>
    <source>
        <strain evidence="3">ATCC 51768 / DSM 7523 / JCM 9630 / CIP 104966 / NBRC 100827 / IM2</strain>
    </source>
</reference>
<evidence type="ECO:0000313" key="2">
    <source>
        <dbReference type="EMBL" id="AAL63985.1"/>
    </source>
</evidence>
<dbReference type="HOGENOM" id="CLU_117042_0_0_2"/>
<dbReference type="eggNOG" id="arCOG00398">
    <property type="taxonomic scope" value="Archaea"/>
</dbReference>
<dbReference type="EnsemblBacteria" id="AAL63985">
    <property type="protein sequence ID" value="AAL63985"/>
    <property type="gene ID" value="PAE2152"/>
</dbReference>
<dbReference type="InParanoid" id="Q8ZVS1"/>
<dbReference type="STRING" id="178306.PAE2152"/>
<dbReference type="Gene3D" id="2.30.130.30">
    <property type="entry name" value="Hypothetical protein"/>
    <property type="match status" value="1"/>
</dbReference>
<proteinExistence type="predicted"/>
<evidence type="ECO:0000259" key="1">
    <source>
        <dbReference type="SMART" id="SM01022"/>
    </source>
</evidence>
<dbReference type="GeneID" id="1464318"/>
<dbReference type="InterPro" id="IPR015947">
    <property type="entry name" value="PUA-like_sf"/>
</dbReference>
<dbReference type="AlphaFoldDB" id="Q8ZVS1"/>
<evidence type="ECO:0000313" key="3">
    <source>
        <dbReference type="Proteomes" id="UP000002439"/>
    </source>
</evidence>
<dbReference type="InterPro" id="IPR007374">
    <property type="entry name" value="ASCH_domain"/>
</dbReference>
<organism evidence="2 3">
    <name type="scientific">Pyrobaculum aerophilum (strain ATCC 51768 / DSM 7523 / JCM 9630 / CIP 104966 / NBRC 100827 / IM2)</name>
    <dbReference type="NCBI Taxonomy" id="178306"/>
    <lineage>
        <taxon>Archaea</taxon>
        <taxon>Thermoproteota</taxon>
        <taxon>Thermoprotei</taxon>
        <taxon>Thermoproteales</taxon>
        <taxon>Thermoproteaceae</taxon>
        <taxon>Pyrobaculum</taxon>
    </lineage>
</organism>
<sequence length="187" mass="20941">MIRHLMLSQKYVKALLDGRKRSTIRPGVLKVADRVYIHSMGKIVAIAEVEQVAYKRVSELTDEDAIIDGFNSRAELISYLKRRYPGLRDSAIVTIVKFRKVEKVDMPEDAHYGGMTPVEIATLALNRLKLSPREQRILKAVVEAGSLRKAALKIFGTVEKRGVIRRVLRKAAMMLTHGGLGGETESN</sequence>
<dbReference type="CDD" id="cd06552">
    <property type="entry name" value="ASCH_yqfb_like"/>
    <property type="match status" value="1"/>
</dbReference>
<dbReference type="RefSeq" id="WP_011008453.1">
    <property type="nucleotide sequence ID" value="NC_003364.1"/>
</dbReference>
<dbReference type="PATRIC" id="fig|178306.9.peg.1591"/>